<name>A0A0D0BLI7_9AGAR</name>
<dbReference type="AlphaFoldDB" id="A0A0D0BLI7"/>
<evidence type="ECO:0000313" key="2">
    <source>
        <dbReference type="Proteomes" id="UP000053593"/>
    </source>
</evidence>
<protein>
    <submittedName>
        <fullName evidence="1">Unplaced genomic scaffold GYMLUscaffold_56, whole genome shotgun sequence</fullName>
    </submittedName>
</protein>
<dbReference type="EMBL" id="KN834804">
    <property type="protein sequence ID" value="KIK55631.1"/>
    <property type="molecule type" value="Genomic_DNA"/>
</dbReference>
<sequence>MANPEYHHTAFGFEGPLQSPALRKLAIKHTPLLLHHRLPSASDAESPVQPYSN</sequence>
<reference evidence="1 2" key="1">
    <citation type="submission" date="2014-04" db="EMBL/GenBank/DDBJ databases">
        <title>Evolutionary Origins and Diversification of the Mycorrhizal Mutualists.</title>
        <authorList>
            <consortium name="DOE Joint Genome Institute"/>
            <consortium name="Mycorrhizal Genomics Consortium"/>
            <person name="Kohler A."/>
            <person name="Kuo A."/>
            <person name="Nagy L.G."/>
            <person name="Floudas D."/>
            <person name="Copeland A."/>
            <person name="Barry K.W."/>
            <person name="Cichocki N."/>
            <person name="Veneault-Fourrey C."/>
            <person name="LaButti K."/>
            <person name="Lindquist E.A."/>
            <person name="Lipzen A."/>
            <person name="Lundell T."/>
            <person name="Morin E."/>
            <person name="Murat C."/>
            <person name="Riley R."/>
            <person name="Ohm R."/>
            <person name="Sun H."/>
            <person name="Tunlid A."/>
            <person name="Henrissat B."/>
            <person name="Grigoriev I.V."/>
            <person name="Hibbett D.S."/>
            <person name="Martin F."/>
        </authorList>
    </citation>
    <scope>NUCLEOTIDE SEQUENCE [LARGE SCALE GENOMIC DNA]</scope>
    <source>
        <strain evidence="1 2">FD-317 M1</strain>
    </source>
</reference>
<evidence type="ECO:0000313" key="1">
    <source>
        <dbReference type="EMBL" id="KIK55631.1"/>
    </source>
</evidence>
<dbReference type="HOGENOM" id="CLU_3068888_0_0_1"/>
<keyword evidence="2" id="KW-1185">Reference proteome</keyword>
<accession>A0A0D0BLI7</accession>
<gene>
    <name evidence="1" type="ORF">GYMLUDRAFT_47603</name>
</gene>
<dbReference type="Proteomes" id="UP000053593">
    <property type="component" value="Unassembled WGS sequence"/>
</dbReference>
<proteinExistence type="predicted"/>
<organism evidence="1 2">
    <name type="scientific">Collybiopsis luxurians FD-317 M1</name>
    <dbReference type="NCBI Taxonomy" id="944289"/>
    <lineage>
        <taxon>Eukaryota</taxon>
        <taxon>Fungi</taxon>
        <taxon>Dikarya</taxon>
        <taxon>Basidiomycota</taxon>
        <taxon>Agaricomycotina</taxon>
        <taxon>Agaricomycetes</taxon>
        <taxon>Agaricomycetidae</taxon>
        <taxon>Agaricales</taxon>
        <taxon>Marasmiineae</taxon>
        <taxon>Omphalotaceae</taxon>
        <taxon>Collybiopsis</taxon>
        <taxon>Collybiopsis luxurians</taxon>
    </lineage>
</organism>